<dbReference type="Gene3D" id="2.60.120.620">
    <property type="entry name" value="q2cbj1_9rhob like domain"/>
    <property type="match status" value="2"/>
</dbReference>
<evidence type="ECO:0000256" key="12">
    <source>
        <dbReference type="SAM" id="MobiDB-lite"/>
    </source>
</evidence>
<sequence length="509" mass="58119">NAKRRKEKEAGDDDREEARSEMASLSERILSSAVRSRASAAWRDGAPLAEEMGLEVCPGPFPHTVIPNFLQDEGGFLGRLQRELLALDFHHKSNDLYKFQQSDDLKERQEPCISALRTVLYQDFRAWLSEVLAVELEDTVDMFCAKYDYTDVLLCHDDELEGRRVAYILYLVPDWSEEDGGALQLFGVDENINPLSVVKSLVPAWNTLVFFEVSPMSYHQVSEVLSQSKRRLSVGGWFHGPGLPRLKRSLHIPLALTPHHPCDEEVLLEWVNPLYLTKETQISIQDQFQRESEIQLKGFLREEKFQALCDAVRESTIEWERRGPPHYRSYDAAAERLLPSPVCECLKLLRSEVLFMLLANFTGLKLHFLALGASGSESDDSEFQEDGESGGEGEMKDDEDVAIEFNNNVGINREKLGVPGENLRTYRGNDAVPRCYGELRRWRHGSYTLIHDRDARHARYALDLLLYCGCSDWDSDWGGFTSYVAKDEDEELLAVFPENNCLALVYRDR</sequence>
<feature type="region of interest" description="Disordered" evidence="12">
    <location>
        <begin position="1"/>
        <end position="23"/>
    </location>
</feature>
<dbReference type="Ensembl" id="ENSPMAT00000002531.1">
    <property type="protein sequence ID" value="ENSPMAP00000002519.1"/>
    <property type="gene ID" value="ENSPMAG00000002299.1"/>
</dbReference>
<comment type="cofactor">
    <cofactor evidence="1">
        <name>L-ascorbate</name>
        <dbReference type="ChEBI" id="CHEBI:38290"/>
    </cofactor>
</comment>
<reference evidence="14" key="1">
    <citation type="submission" date="2025-08" db="UniProtKB">
        <authorList>
            <consortium name="Ensembl"/>
        </authorList>
    </citation>
    <scope>IDENTIFICATION</scope>
</reference>
<evidence type="ECO:0000256" key="2">
    <source>
        <dbReference type="ARBA" id="ARBA00007443"/>
    </source>
</evidence>
<dbReference type="GO" id="GO:0005506">
    <property type="term" value="F:iron ion binding"/>
    <property type="evidence" value="ECO:0007669"/>
    <property type="project" value="InterPro"/>
</dbReference>
<keyword evidence="8" id="KW-0408">Iron</keyword>
<dbReference type="InterPro" id="IPR051842">
    <property type="entry name" value="uS12_prolyl_hydroxylase"/>
</dbReference>
<evidence type="ECO:0000256" key="6">
    <source>
        <dbReference type="ARBA" id="ARBA00022964"/>
    </source>
</evidence>
<dbReference type="GO" id="GO:0006449">
    <property type="term" value="P:regulation of translational termination"/>
    <property type="evidence" value="ECO:0007669"/>
    <property type="project" value="TreeGrafter"/>
</dbReference>
<protein>
    <recommendedName>
        <fullName evidence="3">Prolyl 3-hydroxylase OGFOD1</fullName>
    </recommendedName>
    <alternativeName>
        <fullName evidence="10">2-oxoglutarate and iron-dependent oxygenase domain-containing protein 1</fullName>
    </alternativeName>
    <alternativeName>
        <fullName evidence="9">uS12 prolyl 3-hydroxylase</fullName>
    </alternativeName>
</protein>
<dbReference type="GeneTree" id="ENSGT00390000002349"/>
<evidence type="ECO:0000313" key="14">
    <source>
        <dbReference type="Ensembl" id="ENSPMAP00000002519.1"/>
    </source>
</evidence>
<dbReference type="GO" id="GO:0005737">
    <property type="term" value="C:cytoplasm"/>
    <property type="evidence" value="ECO:0007669"/>
    <property type="project" value="TreeGrafter"/>
</dbReference>
<dbReference type="HOGENOM" id="CLU_027679_0_0_1"/>
<evidence type="ECO:0000256" key="10">
    <source>
        <dbReference type="ARBA" id="ARBA00031489"/>
    </source>
</evidence>
<keyword evidence="4" id="KW-0479">Metal-binding</keyword>
<evidence type="ECO:0000256" key="4">
    <source>
        <dbReference type="ARBA" id="ARBA00022723"/>
    </source>
</evidence>
<organism evidence="14">
    <name type="scientific">Petromyzon marinus</name>
    <name type="common">Sea lamprey</name>
    <dbReference type="NCBI Taxonomy" id="7757"/>
    <lineage>
        <taxon>Eukaryota</taxon>
        <taxon>Metazoa</taxon>
        <taxon>Chordata</taxon>
        <taxon>Craniata</taxon>
        <taxon>Vertebrata</taxon>
        <taxon>Cyclostomata</taxon>
        <taxon>Hyperoartia</taxon>
        <taxon>Petromyzontiformes</taxon>
        <taxon>Petromyzontidae</taxon>
        <taxon>Petromyzon</taxon>
    </lineage>
</organism>
<dbReference type="PANTHER" id="PTHR12117:SF0">
    <property type="entry name" value="PROLYL 3-HYDROXYLASE OGFOD1"/>
    <property type="match status" value="1"/>
</dbReference>
<keyword evidence="6" id="KW-0223">Dioxygenase</keyword>
<dbReference type="AlphaFoldDB" id="S4RBD8"/>
<evidence type="ECO:0000256" key="1">
    <source>
        <dbReference type="ARBA" id="ARBA00001961"/>
    </source>
</evidence>
<dbReference type="InterPro" id="IPR006620">
    <property type="entry name" value="Pro_4_hyd_alph"/>
</dbReference>
<keyword evidence="7" id="KW-0560">Oxidoreductase</keyword>
<dbReference type="OMA" id="HDHEILY"/>
<dbReference type="GO" id="GO:0031543">
    <property type="term" value="F:peptidyl-proline dioxygenase activity"/>
    <property type="evidence" value="ECO:0007669"/>
    <property type="project" value="TreeGrafter"/>
</dbReference>
<dbReference type="InterPro" id="IPR039558">
    <property type="entry name" value="TPA1/OFD1_N"/>
</dbReference>
<dbReference type="STRING" id="7757.ENSPMAP00000002519"/>
<evidence type="ECO:0000256" key="9">
    <source>
        <dbReference type="ARBA" id="ARBA00029938"/>
    </source>
</evidence>
<proteinExistence type="inferred from homology"/>
<evidence type="ECO:0000256" key="5">
    <source>
        <dbReference type="ARBA" id="ARBA00022896"/>
    </source>
</evidence>
<dbReference type="InterPro" id="IPR005123">
    <property type="entry name" value="Oxoglu/Fe-dep_dioxygenase_dom"/>
</dbReference>
<evidence type="ECO:0000256" key="8">
    <source>
        <dbReference type="ARBA" id="ARBA00023004"/>
    </source>
</evidence>
<keyword evidence="5" id="KW-0847">Vitamin C</keyword>
<evidence type="ECO:0000259" key="13">
    <source>
        <dbReference type="PROSITE" id="PS51471"/>
    </source>
</evidence>
<dbReference type="GO" id="GO:0031418">
    <property type="term" value="F:L-ascorbic acid binding"/>
    <property type="evidence" value="ECO:0007669"/>
    <property type="project" value="UniProtKB-KW"/>
</dbReference>
<accession>S4RBD8</accession>
<dbReference type="Pfam" id="PF10637">
    <property type="entry name" value="Ofd1_CTDD"/>
    <property type="match status" value="1"/>
</dbReference>
<feature type="region of interest" description="Disordered" evidence="12">
    <location>
        <begin position="375"/>
        <end position="398"/>
    </location>
</feature>
<dbReference type="PANTHER" id="PTHR12117">
    <property type="entry name" value="HISTONE ACETYLTRANSFERASE COMPLEX"/>
    <property type="match status" value="1"/>
</dbReference>
<feature type="compositionally biased region" description="Acidic residues" evidence="12">
    <location>
        <begin position="377"/>
        <end position="398"/>
    </location>
</feature>
<evidence type="ECO:0000256" key="7">
    <source>
        <dbReference type="ARBA" id="ARBA00023002"/>
    </source>
</evidence>
<comment type="catalytic activity">
    <reaction evidence="11">
        <text>[ribosomal protein uS12]-L-proline + 2-oxoglutarate + O2 = [ribosomal protein uS12]-(3S)-3-hydroxy-L-proline + succinate + CO2</text>
        <dbReference type="Rhea" id="RHEA:54156"/>
        <dbReference type="Rhea" id="RHEA-COMP:13816"/>
        <dbReference type="Rhea" id="RHEA-COMP:13818"/>
        <dbReference type="ChEBI" id="CHEBI:15379"/>
        <dbReference type="ChEBI" id="CHEBI:16526"/>
        <dbReference type="ChEBI" id="CHEBI:16810"/>
        <dbReference type="ChEBI" id="CHEBI:30031"/>
        <dbReference type="ChEBI" id="CHEBI:50342"/>
        <dbReference type="ChEBI" id="CHEBI:85428"/>
    </reaction>
</comment>
<reference evidence="14" key="2">
    <citation type="submission" date="2025-09" db="UniProtKB">
        <authorList>
            <consortium name="Ensembl"/>
        </authorList>
    </citation>
    <scope>IDENTIFICATION</scope>
</reference>
<evidence type="ECO:0000256" key="11">
    <source>
        <dbReference type="ARBA" id="ARBA00047444"/>
    </source>
</evidence>
<name>S4RBD8_PETMA</name>
<feature type="domain" description="Fe2OG dioxygenase" evidence="13">
    <location>
        <begin position="138"/>
        <end position="240"/>
    </location>
</feature>
<comment type="similarity">
    <text evidence="2">Belongs to the TPA1 family.</text>
</comment>
<dbReference type="InterPro" id="IPR019601">
    <property type="entry name" value="Oxoglutarate/Fe-dep_Oase_C"/>
</dbReference>
<dbReference type="SMART" id="SM00702">
    <property type="entry name" value="P4Hc"/>
    <property type="match status" value="1"/>
</dbReference>
<dbReference type="Pfam" id="PF13661">
    <property type="entry name" value="2OG-FeII_Oxy_4"/>
    <property type="match status" value="1"/>
</dbReference>
<evidence type="ECO:0000256" key="3">
    <source>
        <dbReference type="ARBA" id="ARBA00016364"/>
    </source>
</evidence>
<dbReference type="PROSITE" id="PS51471">
    <property type="entry name" value="FE2OG_OXY"/>
    <property type="match status" value="1"/>
</dbReference>